<dbReference type="PANTHER" id="PTHR11161">
    <property type="entry name" value="O-ACYLTRANSFERASE"/>
    <property type="match status" value="1"/>
</dbReference>
<feature type="domain" description="Nose resistant-to-fluoxetine protein N-terminal" evidence="3">
    <location>
        <begin position="98"/>
        <end position="220"/>
    </location>
</feature>
<feature type="chain" id="PRO_5002096229" evidence="2">
    <location>
        <begin position="24"/>
        <end position="695"/>
    </location>
</feature>
<proteinExistence type="predicted"/>
<feature type="signal peptide" evidence="2">
    <location>
        <begin position="1"/>
        <end position="23"/>
    </location>
</feature>
<dbReference type="SMART" id="SM00703">
    <property type="entry name" value="NRF"/>
    <property type="match status" value="1"/>
</dbReference>
<feature type="transmembrane region" description="Helical" evidence="1">
    <location>
        <begin position="226"/>
        <end position="244"/>
    </location>
</feature>
<feature type="transmembrane region" description="Helical" evidence="1">
    <location>
        <begin position="568"/>
        <end position="590"/>
    </location>
</feature>
<keyword evidence="1" id="KW-0472">Membrane</keyword>
<name>A0A0B2VLQ2_TOXCA</name>
<dbReference type="AlphaFoldDB" id="A0A0B2VLQ2"/>
<keyword evidence="1" id="KW-0812">Transmembrane</keyword>
<feature type="transmembrane region" description="Helical" evidence="1">
    <location>
        <begin position="456"/>
        <end position="476"/>
    </location>
</feature>
<feature type="transmembrane region" description="Helical" evidence="1">
    <location>
        <begin position="371"/>
        <end position="391"/>
    </location>
</feature>
<evidence type="ECO:0000313" key="5">
    <source>
        <dbReference type="Proteomes" id="UP000031036"/>
    </source>
</evidence>
<keyword evidence="1" id="KW-1133">Transmembrane helix</keyword>
<dbReference type="EMBL" id="JPKZ01001390">
    <property type="protein sequence ID" value="KHN82264.1"/>
    <property type="molecule type" value="Genomic_DNA"/>
</dbReference>
<sequence length="695" mass="79153">MAAMRYLRLVFLVLLSALPNRCCLLCQLRLPPRPRPIDHFQLPSAERIASPESIAELCHEARRLHVSDKCRQGVAKILCSLADLIAAKSSECIASDGEERCAECSRRNAQIANENFWALIWLDSLGKMPSAISEGNHHWLGEYEQCVQLKKSGSFDGRYCLLKLEVPDSDFDAGCPQTDPLEIDLGICAPEHCSEEELNAILTSVSPYNLTTRCESQRKWPLTSQIFMSVIVVWITILLAGTAVDVSETKDLRQSDSFTRIGRCVSLRLNGHEALRTKRTHVYHSIQGLQVILIAIIVTANCYSYMMPYIENVLFSYDAVRLWLMHPLNNFSMHIDAVIAINALFTSLLLRKTLITTLDVKKLYFKRLLRVLPAFAFIVIFMTLMFERLSFGPMWNHGELVERCESSWWKNILFISNLFDVNETCVDGGYLLALEAQFLVILAPLLHISLRYQKPVIVAAIVGICASIAYVFYMVYTNSLPPSLVLTVEPIPTESMKLYLDAVYTKPWSRAPAFLIGFLFSLLFTKTDKLDEIIATATWLLLIASSFFIVFALYPYCTQMNESPLFSAFYAALHRPAWCLIVCMIIYLCYRKNGREFGAFLEWRLFTPLSRLIYLVFVISEPVSLFLFSSLHRPLYATHWSTLYIALGTIVLSYIVALALDVFISRPIRNLFIFVLEPYLQPNQTKPYSDDVVEE</sequence>
<feature type="transmembrane region" description="Helical" evidence="1">
    <location>
        <begin position="331"/>
        <end position="350"/>
    </location>
</feature>
<evidence type="ECO:0000259" key="3">
    <source>
        <dbReference type="SMART" id="SM00703"/>
    </source>
</evidence>
<feature type="transmembrane region" description="Helical" evidence="1">
    <location>
        <begin position="286"/>
        <end position="306"/>
    </location>
</feature>
<feature type="transmembrane region" description="Helical" evidence="1">
    <location>
        <begin position="611"/>
        <end position="631"/>
    </location>
</feature>
<dbReference type="OMA" id="WWKNILF"/>
<feature type="transmembrane region" description="Helical" evidence="1">
    <location>
        <begin position="508"/>
        <end position="525"/>
    </location>
</feature>
<comment type="caution">
    <text evidence="4">The sequence shown here is derived from an EMBL/GenBank/DDBJ whole genome shotgun (WGS) entry which is preliminary data.</text>
</comment>
<dbReference type="PANTHER" id="PTHR11161:SF14">
    <property type="entry name" value="NOSE RESISTANT-TO-FLUOXETINE PROTEIN N-TERMINAL DOMAIN-CONTAINING PROTEIN"/>
    <property type="match status" value="1"/>
</dbReference>
<gene>
    <name evidence="4" type="primary">nrf-6</name>
    <name evidence="4" type="ORF">Tcan_18316</name>
</gene>
<keyword evidence="2" id="KW-0732">Signal</keyword>
<dbReference type="Proteomes" id="UP000031036">
    <property type="component" value="Unassembled WGS sequence"/>
</dbReference>
<protein>
    <submittedName>
        <fullName evidence="4">Nose resistant to fluoxetine protein 6</fullName>
    </submittedName>
</protein>
<feature type="transmembrane region" description="Helical" evidence="1">
    <location>
        <begin position="643"/>
        <end position="664"/>
    </location>
</feature>
<feature type="transmembrane region" description="Helical" evidence="1">
    <location>
        <begin position="537"/>
        <end position="556"/>
    </location>
</feature>
<feature type="transmembrane region" description="Helical" evidence="1">
    <location>
        <begin position="428"/>
        <end position="449"/>
    </location>
</feature>
<evidence type="ECO:0000256" key="1">
    <source>
        <dbReference type="SAM" id="Phobius"/>
    </source>
</evidence>
<dbReference type="STRING" id="6265.A0A0B2VLQ2"/>
<keyword evidence="5" id="KW-1185">Reference proteome</keyword>
<dbReference type="InterPro" id="IPR052728">
    <property type="entry name" value="O2_lipid_transport_reg"/>
</dbReference>
<reference evidence="4 5" key="1">
    <citation type="submission" date="2014-11" db="EMBL/GenBank/DDBJ databases">
        <title>Genetic blueprint of the zoonotic pathogen Toxocara canis.</title>
        <authorList>
            <person name="Zhu X.-Q."/>
            <person name="Korhonen P.K."/>
            <person name="Cai H."/>
            <person name="Young N.D."/>
            <person name="Nejsum P."/>
            <person name="von Samson-Himmelstjerna G."/>
            <person name="Boag P.R."/>
            <person name="Tan P."/>
            <person name="Li Q."/>
            <person name="Min J."/>
            <person name="Yang Y."/>
            <person name="Wang X."/>
            <person name="Fang X."/>
            <person name="Hall R.S."/>
            <person name="Hofmann A."/>
            <person name="Sternberg P.W."/>
            <person name="Jex A.R."/>
            <person name="Gasser R.B."/>
        </authorList>
    </citation>
    <scope>NUCLEOTIDE SEQUENCE [LARGE SCALE GENOMIC DNA]</scope>
    <source>
        <strain evidence="4">PN_DK_2014</strain>
    </source>
</reference>
<dbReference type="OrthoDB" id="207378at2759"/>
<evidence type="ECO:0000313" key="4">
    <source>
        <dbReference type="EMBL" id="KHN82264.1"/>
    </source>
</evidence>
<dbReference type="InterPro" id="IPR006621">
    <property type="entry name" value="Nose-resist-to-fluoxetine_N"/>
</dbReference>
<organism evidence="4 5">
    <name type="scientific">Toxocara canis</name>
    <name type="common">Canine roundworm</name>
    <dbReference type="NCBI Taxonomy" id="6265"/>
    <lineage>
        <taxon>Eukaryota</taxon>
        <taxon>Metazoa</taxon>
        <taxon>Ecdysozoa</taxon>
        <taxon>Nematoda</taxon>
        <taxon>Chromadorea</taxon>
        <taxon>Rhabditida</taxon>
        <taxon>Spirurina</taxon>
        <taxon>Ascaridomorpha</taxon>
        <taxon>Ascaridoidea</taxon>
        <taxon>Toxocaridae</taxon>
        <taxon>Toxocara</taxon>
    </lineage>
</organism>
<accession>A0A0B2VLQ2</accession>
<dbReference type="Pfam" id="PF20146">
    <property type="entry name" value="NRF"/>
    <property type="match status" value="1"/>
</dbReference>
<evidence type="ECO:0000256" key="2">
    <source>
        <dbReference type="SAM" id="SignalP"/>
    </source>
</evidence>